<gene>
    <name evidence="2" type="ORF">MNOR_LOCUS21429</name>
</gene>
<evidence type="ECO:0000313" key="2">
    <source>
        <dbReference type="EMBL" id="CAL4118356.1"/>
    </source>
</evidence>
<sequence>MRRKQLISSVATIFFFSVFFINRTMKVSSDLMEEQEVRWRVQGPLPSNDPHLIHLLRDRYLRPPDYRPYNLSKGNYEYHKNDLEMGQDIRAVIKKMFSTLANGFFVEAGALDGEYLSNSLWLEEEMGWTGLLVEPNPFSYKDLLLKHRKAWSVNACLSTETYPKETVFVAMSPRDRNQRGAKNYHGASHELNINVANAETEEVVLEAESHYINTQCFPLESLLLAINVTTVDMFSLDIQGAERMVLASIPWDKLNIRVLVVENTQNYPYDESFVNEMSLRKYKLVKHVNTDYIFVKAD</sequence>
<name>A0AAV2R6G1_MEGNR</name>
<dbReference type="Pfam" id="PF05050">
    <property type="entry name" value="Methyltransf_21"/>
    <property type="match status" value="1"/>
</dbReference>
<evidence type="ECO:0000259" key="1">
    <source>
        <dbReference type="Pfam" id="PF05050"/>
    </source>
</evidence>
<dbReference type="Gene3D" id="3.40.50.150">
    <property type="entry name" value="Vaccinia Virus protein VP39"/>
    <property type="match status" value="1"/>
</dbReference>
<proteinExistence type="predicted"/>
<organism evidence="2 3">
    <name type="scientific">Meganyctiphanes norvegica</name>
    <name type="common">Northern krill</name>
    <name type="synonym">Thysanopoda norvegica</name>
    <dbReference type="NCBI Taxonomy" id="48144"/>
    <lineage>
        <taxon>Eukaryota</taxon>
        <taxon>Metazoa</taxon>
        <taxon>Ecdysozoa</taxon>
        <taxon>Arthropoda</taxon>
        <taxon>Crustacea</taxon>
        <taxon>Multicrustacea</taxon>
        <taxon>Malacostraca</taxon>
        <taxon>Eumalacostraca</taxon>
        <taxon>Eucarida</taxon>
        <taxon>Euphausiacea</taxon>
        <taxon>Euphausiidae</taxon>
        <taxon>Meganyctiphanes</taxon>
    </lineage>
</organism>
<comment type="caution">
    <text evidence="2">The sequence shown here is derived from an EMBL/GenBank/DDBJ whole genome shotgun (WGS) entry which is preliminary data.</text>
</comment>
<dbReference type="Proteomes" id="UP001497623">
    <property type="component" value="Unassembled WGS sequence"/>
</dbReference>
<dbReference type="PANTHER" id="PTHR34009:SF2">
    <property type="entry name" value="PROTEIN STAR"/>
    <property type="match status" value="1"/>
</dbReference>
<reference evidence="2 3" key="1">
    <citation type="submission" date="2024-05" db="EMBL/GenBank/DDBJ databases">
        <authorList>
            <person name="Wallberg A."/>
        </authorList>
    </citation>
    <scope>NUCLEOTIDE SEQUENCE [LARGE SCALE GENOMIC DNA]</scope>
</reference>
<evidence type="ECO:0000313" key="3">
    <source>
        <dbReference type="Proteomes" id="UP001497623"/>
    </source>
</evidence>
<dbReference type="AlphaFoldDB" id="A0AAV2R6G1"/>
<dbReference type="GO" id="GO:0005794">
    <property type="term" value="C:Golgi apparatus"/>
    <property type="evidence" value="ECO:0007669"/>
    <property type="project" value="TreeGrafter"/>
</dbReference>
<accession>A0AAV2R6G1</accession>
<dbReference type="GO" id="GO:0031902">
    <property type="term" value="C:late endosome membrane"/>
    <property type="evidence" value="ECO:0007669"/>
    <property type="project" value="TreeGrafter"/>
</dbReference>
<dbReference type="GO" id="GO:0006888">
    <property type="term" value="P:endoplasmic reticulum to Golgi vesicle-mediated transport"/>
    <property type="evidence" value="ECO:0007669"/>
    <property type="project" value="TreeGrafter"/>
</dbReference>
<dbReference type="InterPro" id="IPR029063">
    <property type="entry name" value="SAM-dependent_MTases_sf"/>
</dbReference>
<dbReference type="PANTHER" id="PTHR34009">
    <property type="entry name" value="PROTEIN STAR"/>
    <property type="match status" value="1"/>
</dbReference>
<keyword evidence="3" id="KW-1185">Reference proteome</keyword>
<feature type="domain" description="Methyltransferase FkbM" evidence="1">
    <location>
        <begin position="108"/>
        <end position="272"/>
    </location>
</feature>
<dbReference type="GO" id="GO:0005789">
    <property type="term" value="C:endoplasmic reticulum membrane"/>
    <property type="evidence" value="ECO:0007669"/>
    <property type="project" value="TreeGrafter"/>
</dbReference>
<dbReference type="InterPro" id="IPR053202">
    <property type="entry name" value="EGF_Rcpt_Signaling_Reg"/>
</dbReference>
<dbReference type="SUPFAM" id="SSF53335">
    <property type="entry name" value="S-adenosyl-L-methionine-dependent methyltransferases"/>
    <property type="match status" value="1"/>
</dbReference>
<dbReference type="GO" id="GO:0005886">
    <property type="term" value="C:plasma membrane"/>
    <property type="evidence" value="ECO:0007669"/>
    <property type="project" value="TreeGrafter"/>
</dbReference>
<feature type="non-terminal residue" evidence="2">
    <location>
        <position position="298"/>
    </location>
</feature>
<protein>
    <recommendedName>
        <fullName evidence="1">Methyltransferase FkbM domain-containing protein</fullName>
    </recommendedName>
</protein>
<dbReference type="EMBL" id="CAXKWB010017238">
    <property type="protein sequence ID" value="CAL4118356.1"/>
    <property type="molecule type" value="Genomic_DNA"/>
</dbReference>
<dbReference type="GO" id="GO:0016197">
    <property type="term" value="P:endosomal transport"/>
    <property type="evidence" value="ECO:0007669"/>
    <property type="project" value="TreeGrafter"/>
</dbReference>
<dbReference type="InterPro" id="IPR006342">
    <property type="entry name" value="FkbM_mtfrase"/>
</dbReference>